<evidence type="ECO:0000313" key="3">
    <source>
        <dbReference type="Proteomes" id="UP000628463"/>
    </source>
</evidence>
<dbReference type="EMBL" id="JACOPD010000007">
    <property type="protein sequence ID" value="MBC5681346.1"/>
    <property type="molecule type" value="Genomic_DNA"/>
</dbReference>
<keyword evidence="1" id="KW-0812">Transmembrane</keyword>
<proteinExistence type="predicted"/>
<protein>
    <recommendedName>
        <fullName evidence="4">ABC transporter ATP-binding protein</fullName>
    </recommendedName>
</protein>
<evidence type="ECO:0000256" key="1">
    <source>
        <dbReference type="SAM" id="Phobius"/>
    </source>
</evidence>
<gene>
    <name evidence="2" type="ORF">H8S01_10270</name>
</gene>
<evidence type="ECO:0008006" key="4">
    <source>
        <dbReference type="Google" id="ProtNLM"/>
    </source>
</evidence>
<feature type="transmembrane region" description="Helical" evidence="1">
    <location>
        <begin position="6"/>
        <end position="29"/>
    </location>
</feature>
<name>A0ABR7G3Q0_9FIRM</name>
<keyword evidence="1" id="KW-1133">Transmembrane helix</keyword>
<evidence type="ECO:0000313" key="2">
    <source>
        <dbReference type="EMBL" id="MBC5681346.1"/>
    </source>
</evidence>
<accession>A0ABR7G3Q0</accession>
<dbReference type="Proteomes" id="UP000628463">
    <property type="component" value="Unassembled WGS sequence"/>
</dbReference>
<keyword evidence="1" id="KW-0472">Membrane</keyword>
<reference evidence="2 3" key="1">
    <citation type="submission" date="2020-08" db="EMBL/GenBank/DDBJ databases">
        <title>Genome public.</title>
        <authorList>
            <person name="Liu C."/>
            <person name="Sun Q."/>
        </authorList>
    </citation>
    <scope>NUCLEOTIDE SEQUENCE [LARGE SCALE GENOMIC DNA]</scope>
    <source>
        <strain evidence="2 3">NSJ-43</strain>
    </source>
</reference>
<organism evidence="2 3">
    <name type="scientific">Lachnospira hominis</name>
    <name type="common">ex Liu et al. 2021</name>
    <dbReference type="NCBI Taxonomy" id="2763051"/>
    <lineage>
        <taxon>Bacteria</taxon>
        <taxon>Bacillati</taxon>
        <taxon>Bacillota</taxon>
        <taxon>Clostridia</taxon>
        <taxon>Lachnospirales</taxon>
        <taxon>Lachnospiraceae</taxon>
        <taxon>Lachnospira</taxon>
    </lineage>
</organism>
<keyword evidence="3" id="KW-1185">Reference proteome</keyword>
<comment type="caution">
    <text evidence="2">The sequence shown here is derived from an EMBL/GenBank/DDBJ whole genome shotgun (WGS) entry which is preliminary data.</text>
</comment>
<dbReference type="RefSeq" id="WP_186837126.1">
    <property type="nucleotide sequence ID" value="NZ_JACOPD010000007.1"/>
</dbReference>
<sequence length="195" mass="22542">MKIILLGMLIIFLLGMTAQLVVYTIIAYIKEDCSRKMMRTVFVKNTILRYEECTKLGIPVDNVKRFVENTFDSCIYGGYSPDLIADVSKKSGNIIMVMGILSVIFHINNLQECFVYISMTLLEVIALRVSEKMTDYNENKKNIIIIMQNELLHFEKYSELLKENVRGIYTEKLRGQAAAEFGRLNKQYKQILKNT</sequence>